<dbReference type="InterPro" id="IPR012373">
    <property type="entry name" value="Ferrdict_sens_TM"/>
</dbReference>
<keyword evidence="1 3" id="KW-0812">Transmembrane</keyword>
<dbReference type="Gene3D" id="2.60.120.1440">
    <property type="match status" value="1"/>
</dbReference>
<evidence type="ECO:0000256" key="1">
    <source>
        <dbReference type="SAM" id="Phobius"/>
    </source>
</evidence>
<proteinExistence type="predicted"/>
<dbReference type="PANTHER" id="PTHR30273">
    <property type="entry name" value="PERIPLASMIC SIGNAL SENSOR AND SIGMA FACTOR ACTIVATOR FECR-RELATED"/>
    <property type="match status" value="1"/>
</dbReference>
<dbReference type="InterPro" id="IPR006860">
    <property type="entry name" value="FecR"/>
</dbReference>
<organism evidence="3 4">
    <name type="scientific">Neolewinella aquimaris</name>
    <dbReference type="NCBI Taxonomy" id="1835722"/>
    <lineage>
        <taxon>Bacteria</taxon>
        <taxon>Pseudomonadati</taxon>
        <taxon>Bacteroidota</taxon>
        <taxon>Saprospiria</taxon>
        <taxon>Saprospirales</taxon>
        <taxon>Lewinellaceae</taxon>
        <taxon>Neolewinella</taxon>
    </lineage>
</organism>
<dbReference type="Proteomes" id="UP000576209">
    <property type="component" value="Unassembled WGS sequence"/>
</dbReference>
<protein>
    <submittedName>
        <fullName evidence="3">Transmembrane sensor</fullName>
    </submittedName>
</protein>
<dbReference type="GO" id="GO:0016989">
    <property type="term" value="F:sigma factor antagonist activity"/>
    <property type="evidence" value="ECO:0007669"/>
    <property type="project" value="TreeGrafter"/>
</dbReference>
<evidence type="ECO:0000259" key="2">
    <source>
        <dbReference type="Pfam" id="PF04773"/>
    </source>
</evidence>
<feature type="transmembrane region" description="Helical" evidence="1">
    <location>
        <begin position="48"/>
        <end position="67"/>
    </location>
</feature>
<dbReference type="Pfam" id="PF04773">
    <property type="entry name" value="FecR"/>
    <property type="match status" value="1"/>
</dbReference>
<evidence type="ECO:0000313" key="3">
    <source>
        <dbReference type="EMBL" id="MBB4078145.1"/>
    </source>
</evidence>
<sequence length="286" mass="31270">MRLDHKDIDRLVSTYREDFTPDVEKGLRRLHGRITPVRQLRPHSRQTYLFGAAAAIALLVAFFFLFIGTGNQQLLVNHTGAPLAFDLPDGTRIVLQQGSEAGYNADEYNLETREVQLDGQAYFEVRPDADRPFLVANGDSELRVTGTAFNLRTEGNVMEVEVSEGSVTLEQAGERIAVAALECGLAEAGKPLRHAASPNLNHHAWRTGELKFDHTPISEVIGYFHDNWGIECTWAGAKECDYAVSGNYQGGDAGAVLEDIAKLGGLTLTATSTDGKHYELSGPCPL</sequence>
<keyword evidence="1" id="KW-1133">Transmembrane helix</keyword>
<dbReference type="EMBL" id="JACIFF010000001">
    <property type="protein sequence ID" value="MBB4078145.1"/>
    <property type="molecule type" value="Genomic_DNA"/>
</dbReference>
<accession>A0A840E3A4</accession>
<feature type="domain" description="FecR protein" evidence="2">
    <location>
        <begin position="80"/>
        <end position="167"/>
    </location>
</feature>
<dbReference type="RefSeq" id="WP_183494368.1">
    <property type="nucleotide sequence ID" value="NZ_JACIFF010000001.1"/>
</dbReference>
<comment type="caution">
    <text evidence="3">The sequence shown here is derived from an EMBL/GenBank/DDBJ whole genome shotgun (WGS) entry which is preliminary data.</text>
</comment>
<evidence type="ECO:0000313" key="4">
    <source>
        <dbReference type="Proteomes" id="UP000576209"/>
    </source>
</evidence>
<keyword evidence="1" id="KW-0472">Membrane</keyword>
<gene>
    <name evidence="3" type="ORF">GGR28_000746</name>
</gene>
<keyword evidence="4" id="KW-1185">Reference proteome</keyword>
<name>A0A840E3A4_9BACT</name>
<dbReference type="PIRSF" id="PIRSF018266">
    <property type="entry name" value="FecR"/>
    <property type="match status" value="1"/>
</dbReference>
<dbReference type="AlphaFoldDB" id="A0A840E3A4"/>
<dbReference type="PANTHER" id="PTHR30273:SF2">
    <property type="entry name" value="PROTEIN FECR"/>
    <property type="match status" value="1"/>
</dbReference>
<reference evidence="3 4" key="1">
    <citation type="submission" date="2020-08" db="EMBL/GenBank/DDBJ databases">
        <title>Genomic Encyclopedia of Type Strains, Phase IV (KMG-IV): sequencing the most valuable type-strain genomes for metagenomic binning, comparative biology and taxonomic classification.</title>
        <authorList>
            <person name="Goeker M."/>
        </authorList>
    </citation>
    <scope>NUCLEOTIDE SEQUENCE [LARGE SCALE GENOMIC DNA]</scope>
    <source>
        <strain evidence="3 4">DSM 105137</strain>
    </source>
</reference>